<dbReference type="Gene3D" id="3.40.50.150">
    <property type="entry name" value="Vaccinia Virus protein VP39"/>
    <property type="match status" value="1"/>
</dbReference>
<dbReference type="InterPro" id="IPR048711">
    <property type="entry name" value="WHD_Rv2258c"/>
</dbReference>
<sequence>MQDRLTDLAVGNVLSNAVNIGNRLNLFKAIADISDEQNPALPERIAETAGCKERYVREWCNTLACGHILEVNEKEEFWIAKENLEVSYFSRVRPPIPNILTFQALTTDNFPLIFNTMLSTVLKPIDILIECFKKEGPYGLDYSVYSDFEEMQQKFAKATSEKHVIPSLVPAIGHGIPERLVSGIRVLDVGCGGGLHVRLLADHFPNSVFVGLDITEKAIEQAKLHKKSDGSDFKNLEFVVGDAGNMPKDWMDSFDLVLLFGSCHDQMRPDLVFLILIVNQCNFNKFQCLLEVHRVVKPDGIVAVTDVDGSSNVHTDRETYGKMAAMKYGGSMLHCLPVGSNSPDALCCGSMWGRKRAVALMNKCGFDDVEIIPTDYFPGSVLYLMKK</sequence>
<dbReference type="EMBL" id="DS268433">
    <property type="protein sequence ID" value="EFO97741.1"/>
    <property type="molecule type" value="Genomic_DNA"/>
</dbReference>
<accession>E3MB83</accession>
<protein>
    <submittedName>
        <fullName evidence="3">Uncharacterized protein</fullName>
    </submittedName>
</protein>
<dbReference type="HOGENOM" id="CLU_063529_1_1_1"/>
<dbReference type="OMA" id="FECIHDM"/>
<dbReference type="FunCoup" id="E3MB83">
    <property type="interactions" value="1"/>
</dbReference>
<dbReference type="PANTHER" id="PTHR45581">
    <property type="entry name" value="PROTEIN CBG10435"/>
    <property type="match status" value="1"/>
</dbReference>
<feature type="domain" description="S-adenosylmethionine-dependent methyltransferase Rv2258c-like winged HTH" evidence="2">
    <location>
        <begin position="17"/>
        <end position="76"/>
    </location>
</feature>
<name>E3MB83_CAERE</name>
<evidence type="ECO:0000313" key="3">
    <source>
        <dbReference type="EMBL" id="EFO97741.1"/>
    </source>
</evidence>
<dbReference type="CDD" id="cd02440">
    <property type="entry name" value="AdoMet_MTases"/>
    <property type="match status" value="1"/>
</dbReference>
<dbReference type="Pfam" id="PF21320">
    <property type="entry name" value="WHD_Rv2258c"/>
    <property type="match status" value="1"/>
</dbReference>
<dbReference type="AlphaFoldDB" id="E3MB83"/>
<dbReference type="SUPFAM" id="SSF53335">
    <property type="entry name" value="S-adenosyl-L-methionine-dependent methyltransferases"/>
    <property type="match status" value="1"/>
</dbReference>
<reference evidence="3" key="1">
    <citation type="submission" date="2007-07" db="EMBL/GenBank/DDBJ databases">
        <title>PCAP assembly of the Caenorhabditis remanei genome.</title>
        <authorList>
            <consortium name="The Caenorhabditis remanei Sequencing Consortium"/>
            <person name="Wilson R.K."/>
        </authorList>
    </citation>
    <scope>NUCLEOTIDE SEQUENCE [LARGE SCALE GENOMIC DNA]</scope>
    <source>
        <strain evidence="3">PB4641</strain>
    </source>
</reference>
<proteinExistence type="predicted"/>
<dbReference type="PANTHER" id="PTHR45581:SF3">
    <property type="entry name" value="METHYLTRANSFERASE DOMAIN-CONTAINING PROTEIN"/>
    <property type="match status" value="1"/>
</dbReference>
<dbReference type="InterPro" id="IPR029063">
    <property type="entry name" value="SAM-dependent_MTases_sf"/>
</dbReference>
<feature type="domain" description="Methyltransferase" evidence="1">
    <location>
        <begin position="182"/>
        <end position="312"/>
    </location>
</feature>
<evidence type="ECO:0000259" key="1">
    <source>
        <dbReference type="Pfam" id="PF13847"/>
    </source>
</evidence>
<dbReference type="InParanoid" id="E3MB83"/>
<gene>
    <name evidence="3" type="ORF">CRE_16136</name>
</gene>
<dbReference type="OrthoDB" id="506498at2759"/>
<dbReference type="STRING" id="31234.E3MB83"/>
<dbReference type="Proteomes" id="UP000008281">
    <property type="component" value="Unassembled WGS sequence"/>
</dbReference>
<evidence type="ECO:0000259" key="2">
    <source>
        <dbReference type="Pfam" id="PF21320"/>
    </source>
</evidence>
<dbReference type="Pfam" id="PF13847">
    <property type="entry name" value="Methyltransf_31"/>
    <property type="match status" value="1"/>
</dbReference>
<evidence type="ECO:0000313" key="4">
    <source>
        <dbReference type="Proteomes" id="UP000008281"/>
    </source>
</evidence>
<dbReference type="eggNOG" id="KOG1269">
    <property type="taxonomic scope" value="Eukaryota"/>
</dbReference>
<organism evidence="4">
    <name type="scientific">Caenorhabditis remanei</name>
    <name type="common">Caenorhabditis vulgaris</name>
    <dbReference type="NCBI Taxonomy" id="31234"/>
    <lineage>
        <taxon>Eukaryota</taxon>
        <taxon>Metazoa</taxon>
        <taxon>Ecdysozoa</taxon>
        <taxon>Nematoda</taxon>
        <taxon>Chromadorea</taxon>
        <taxon>Rhabditida</taxon>
        <taxon>Rhabditina</taxon>
        <taxon>Rhabditomorpha</taxon>
        <taxon>Rhabditoidea</taxon>
        <taxon>Rhabditidae</taxon>
        <taxon>Peloderinae</taxon>
        <taxon>Caenorhabditis</taxon>
    </lineage>
</organism>
<keyword evidence="4" id="KW-1185">Reference proteome</keyword>
<dbReference type="InterPro" id="IPR025714">
    <property type="entry name" value="Methyltranfer_dom"/>
</dbReference>